<dbReference type="EMBL" id="MU129130">
    <property type="protein sequence ID" value="KAF9505956.1"/>
    <property type="molecule type" value="Genomic_DNA"/>
</dbReference>
<organism evidence="2 3">
    <name type="scientific">Hydnum rufescens UP504</name>
    <dbReference type="NCBI Taxonomy" id="1448309"/>
    <lineage>
        <taxon>Eukaryota</taxon>
        <taxon>Fungi</taxon>
        <taxon>Dikarya</taxon>
        <taxon>Basidiomycota</taxon>
        <taxon>Agaricomycotina</taxon>
        <taxon>Agaricomycetes</taxon>
        <taxon>Cantharellales</taxon>
        <taxon>Hydnaceae</taxon>
        <taxon>Hydnum</taxon>
    </lineage>
</organism>
<dbReference type="Proteomes" id="UP000886523">
    <property type="component" value="Unassembled WGS sequence"/>
</dbReference>
<keyword evidence="3" id="KW-1185">Reference proteome</keyword>
<evidence type="ECO:0000313" key="2">
    <source>
        <dbReference type="EMBL" id="KAF9505956.1"/>
    </source>
</evidence>
<proteinExistence type="predicted"/>
<name>A0A9P6DK59_9AGAM</name>
<evidence type="ECO:0000313" key="3">
    <source>
        <dbReference type="Proteomes" id="UP000886523"/>
    </source>
</evidence>
<feature type="compositionally biased region" description="Polar residues" evidence="1">
    <location>
        <begin position="171"/>
        <end position="180"/>
    </location>
</feature>
<comment type="caution">
    <text evidence="2">The sequence shown here is derived from an EMBL/GenBank/DDBJ whole genome shotgun (WGS) entry which is preliminary data.</text>
</comment>
<dbReference type="OrthoDB" id="3258969at2759"/>
<sequence length="391" mass="44271">MGGFTRPRDIRSSNWWPGGAYLLKNKVYELPDPSAYQPYTVYLLETRYPINHGVGRARAVEHVVGRCLHGSLPSVLRRYNSLGGAGSKYQKYLDDAEWPWIKTRPIRRTLWWKDDDRPEFWIKFHNGEIPLDNLQEEWAKYASTPKPEKVPGASEDDEALEEIDKPARKPTTASPQNFTPLPSIETVREQYLPTLESKPFFRPLLAITVSTRPIAGTLARLSRAHPRGLPFYASISNDDRKYGVSFGLRSRNMRLARMRSLSVEIMERLAGLKGGFIGLRFHPLDRGRGIDGEGLEDILPLEKRRVDVAVGEWYNESASDLELWEVDSARFKGSVFIRLMDDWGFVKDESGSIMPGQDRSSDDVGEVLDGDGEDDEEDGDDIDPSANLKGT</sequence>
<feature type="region of interest" description="Disordered" evidence="1">
    <location>
        <begin position="350"/>
        <end position="391"/>
    </location>
</feature>
<protein>
    <submittedName>
        <fullName evidence="2">Uncharacterized protein</fullName>
    </submittedName>
</protein>
<dbReference type="AlphaFoldDB" id="A0A9P6DK59"/>
<reference evidence="2" key="1">
    <citation type="journal article" date="2020" name="Nat. Commun.">
        <title>Large-scale genome sequencing of mycorrhizal fungi provides insights into the early evolution of symbiotic traits.</title>
        <authorList>
            <person name="Miyauchi S."/>
            <person name="Kiss E."/>
            <person name="Kuo A."/>
            <person name="Drula E."/>
            <person name="Kohler A."/>
            <person name="Sanchez-Garcia M."/>
            <person name="Morin E."/>
            <person name="Andreopoulos B."/>
            <person name="Barry K.W."/>
            <person name="Bonito G."/>
            <person name="Buee M."/>
            <person name="Carver A."/>
            <person name="Chen C."/>
            <person name="Cichocki N."/>
            <person name="Clum A."/>
            <person name="Culley D."/>
            <person name="Crous P.W."/>
            <person name="Fauchery L."/>
            <person name="Girlanda M."/>
            <person name="Hayes R.D."/>
            <person name="Keri Z."/>
            <person name="LaButti K."/>
            <person name="Lipzen A."/>
            <person name="Lombard V."/>
            <person name="Magnuson J."/>
            <person name="Maillard F."/>
            <person name="Murat C."/>
            <person name="Nolan M."/>
            <person name="Ohm R.A."/>
            <person name="Pangilinan J."/>
            <person name="Pereira M.F."/>
            <person name="Perotto S."/>
            <person name="Peter M."/>
            <person name="Pfister S."/>
            <person name="Riley R."/>
            <person name="Sitrit Y."/>
            <person name="Stielow J.B."/>
            <person name="Szollosi G."/>
            <person name="Zifcakova L."/>
            <person name="Stursova M."/>
            <person name="Spatafora J.W."/>
            <person name="Tedersoo L."/>
            <person name="Vaario L.M."/>
            <person name="Yamada A."/>
            <person name="Yan M."/>
            <person name="Wang P."/>
            <person name="Xu J."/>
            <person name="Bruns T."/>
            <person name="Baldrian P."/>
            <person name="Vilgalys R."/>
            <person name="Dunand C."/>
            <person name="Henrissat B."/>
            <person name="Grigoriev I.V."/>
            <person name="Hibbett D."/>
            <person name="Nagy L.G."/>
            <person name="Martin F.M."/>
        </authorList>
    </citation>
    <scope>NUCLEOTIDE SEQUENCE</scope>
    <source>
        <strain evidence="2">UP504</strain>
    </source>
</reference>
<evidence type="ECO:0000256" key="1">
    <source>
        <dbReference type="SAM" id="MobiDB-lite"/>
    </source>
</evidence>
<accession>A0A9P6DK59</accession>
<feature type="compositionally biased region" description="Acidic residues" evidence="1">
    <location>
        <begin position="363"/>
        <end position="383"/>
    </location>
</feature>
<feature type="region of interest" description="Disordered" evidence="1">
    <location>
        <begin position="144"/>
        <end position="180"/>
    </location>
</feature>
<gene>
    <name evidence="2" type="ORF">BS47DRAFT_480134</name>
</gene>